<reference evidence="1" key="1">
    <citation type="journal article" date="2021" name="Proc. Natl. Acad. Sci. U.S.A.">
        <title>A Catalog of Tens of Thousands of Viruses from Human Metagenomes Reveals Hidden Associations with Chronic Diseases.</title>
        <authorList>
            <person name="Tisza M.J."/>
            <person name="Buck C.B."/>
        </authorList>
    </citation>
    <scope>NUCLEOTIDE SEQUENCE</scope>
    <source>
        <strain evidence="1">CtEeW6</strain>
    </source>
</reference>
<dbReference type="GO" id="GO:0032259">
    <property type="term" value="P:methylation"/>
    <property type="evidence" value="ECO:0007669"/>
    <property type="project" value="UniProtKB-KW"/>
</dbReference>
<evidence type="ECO:0000313" key="1">
    <source>
        <dbReference type="EMBL" id="DAF57097.1"/>
    </source>
</evidence>
<protein>
    <submittedName>
        <fullName evidence="1">DNA adenine methylase</fullName>
    </submittedName>
</protein>
<keyword evidence="1" id="KW-0489">Methyltransferase</keyword>
<dbReference type="InterPro" id="IPR029063">
    <property type="entry name" value="SAM-dependent_MTases_sf"/>
</dbReference>
<organism evidence="1">
    <name type="scientific">Siphoviridae sp. ctEeW6</name>
    <dbReference type="NCBI Taxonomy" id="2827816"/>
    <lineage>
        <taxon>Viruses</taxon>
        <taxon>Duplodnaviria</taxon>
        <taxon>Heunggongvirae</taxon>
        <taxon>Uroviricota</taxon>
        <taxon>Caudoviricetes</taxon>
    </lineage>
</organism>
<dbReference type="SUPFAM" id="SSF53335">
    <property type="entry name" value="S-adenosyl-L-methionine-dependent methyltransferases"/>
    <property type="match status" value="1"/>
</dbReference>
<dbReference type="EMBL" id="BK032728">
    <property type="protein sequence ID" value="DAF57097.1"/>
    <property type="molecule type" value="Genomic_DNA"/>
</dbReference>
<keyword evidence="1" id="KW-0808">Transferase</keyword>
<dbReference type="GO" id="GO:0008168">
    <property type="term" value="F:methyltransferase activity"/>
    <property type="evidence" value="ECO:0007669"/>
    <property type="project" value="UniProtKB-KW"/>
</dbReference>
<proteinExistence type="predicted"/>
<name>A0A8S5T1F1_9CAUD</name>
<sequence length="306" mass="35548">MGLLPMTRRLGLKRWRMSIWQDGEKMYRNLKHYKKAPLPFIGQKRNFIKHFIPLLKQQIPNDGAGWTIVDVFGGSGLLAHTAKRTLPQARVIYNDFDGYAERLRHIGDTERLRQQCAAIIGNGRDERKLSGQEKQQLIALIEAFDGFVDVQTLACWFLFSGNQVRNWQELKNKTWWNTLPKSPYPDAGGYLDNLEIRRQCFTELMPEFAGQPKTLLLLDPPYISTMQGAYAKENYFSMVDFLTMAEKIKPPFVLFGSTRSEVLDYAAWTVKEQRAGWQHWSGYQVQSLEMGLNHAAKYQDNMVWRF</sequence>
<accession>A0A8S5T1F1</accession>